<dbReference type="PANTHER" id="PTHR31442">
    <property type="entry name" value="HOMEODOMAIN-LIKE SUPERFAMILY PROTEIN-RELATED"/>
    <property type="match status" value="1"/>
</dbReference>
<dbReference type="FunFam" id="1.10.10.60:FF:000007">
    <property type="entry name" value="Two-component response regulator"/>
    <property type="match status" value="1"/>
</dbReference>
<dbReference type="Gene3D" id="1.10.10.60">
    <property type="entry name" value="Homeodomain-like"/>
    <property type="match status" value="1"/>
</dbReference>
<dbReference type="InterPro" id="IPR006447">
    <property type="entry name" value="Myb_dom_plants"/>
</dbReference>
<dbReference type="Proteomes" id="UP000594263">
    <property type="component" value="Unplaced"/>
</dbReference>
<dbReference type="GO" id="GO:0005634">
    <property type="term" value="C:nucleus"/>
    <property type="evidence" value="ECO:0007669"/>
    <property type="project" value="UniProtKB-SubCell"/>
</dbReference>
<keyword evidence="4" id="KW-0539">Nucleus</keyword>
<dbReference type="AlphaFoldDB" id="A0A7N0T4M8"/>
<organism evidence="6 7">
    <name type="scientific">Kalanchoe fedtschenkoi</name>
    <name type="common">Lavender scallops</name>
    <name type="synonym">South American air plant</name>
    <dbReference type="NCBI Taxonomy" id="63787"/>
    <lineage>
        <taxon>Eukaryota</taxon>
        <taxon>Viridiplantae</taxon>
        <taxon>Streptophyta</taxon>
        <taxon>Embryophyta</taxon>
        <taxon>Tracheophyta</taxon>
        <taxon>Spermatophyta</taxon>
        <taxon>Magnoliopsida</taxon>
        <taxon>eudicotyledons</taxon>
        <taxon>Gunneridae</taxon>
        <taxon>Pentapetalae</taxon>
        <taxon>Saxifragales</taxon>
        <taxon>Crassulaceae</taxon>
        <taxon>Kalanchoe</taxon>
    </lineage>
</organism>
<evidence type="ECO:0000256" key="5">
    <source>
        <dbReference type="SAM" id="MobiDB-lite"/>
    </source>
</evidence>
<evidence type="ECO:0000313" key="7">
    <source>
        <dbReference type="Proteomes" id="UP000594263"/>
    </source>
</evidence>
<evidence type="ECO:0000256" key="4">
    <source>
        <dbReference type="ARBA" id="ARBA00023242"/>
    </source>
</evidence>
<dbReference type="PANTHER" id="PTHR31442:SF29">
    <property type="entry name" value="HOMEODOMAIN-LIKE SUPERFAMILY PROTEIN"/>
    <property type="match status" value="1"/>
</dbReference>
<keyword evidence="7" id="KW-1185">Reference proteome</keyword>
<name>A0A7N0T4M8_KALFE</name>
<dbReference type="InterPro" id="IPR009057">
    <property type="entry name" value="Homeodomain-like_sf"/>
</dbReference>
<evidence type="ECO:0000313" key="6">
    <source>
        <dbReference type="EnsemblPlants" id="Kaladp0022s0036.1.v1.1"/>
    </source>
</evidence>
<evidence type="ECO:0000256" key="3">
    <source>
        <dbReference type="ARBA" id="ARBA00023163"/>
    </source>
</evidence>
<dbReference type="NCBIfam" id="TIGR01557">
    <property type="entry name" value="myb_SHAQKYF"/>
    <property type="match status" value="1"/>
</dbReference>
<dbReference type="Gramene" id="Kaladp0022s0036.1.v1.1">
    <property type="protein sequence ID" value="Kaladp0022s0036.1.v1.1"/>
    <property type="gene ID" value="Kaladp0022s0036.v1.1"/>
</dbReference>
<dbReference type="InterPro" id="IPR044841">
    <property type="entry name" value="LUX/BOA-like"/>
</dbReference>
<comment type="subcellular location">
    <subcellularLocation>
        <location evidence="1">Nucleus</location>
    </subcellularLocation>
</comment>
<evidence type="ECO:0000256" key="2">
    <source>
        <dbReference type="ARBA" id="ARBA00023015"/>
    </source>
</evidence>
<evidence type="ECO:0000256" key="1">
    <source>
        <dbReference type="ARBA" id="ARBA00004123"/>
    </source>
</evidence>
<keyword evidence="3" id="KW-0804">Transcription</keyword>
<protein>
    <submittedName>
        <fullName evidence="6">Uncharacterized protein</fullName>
    </submittedName>
</protein>
<sequence length="316" mass="34823">MYKQRKKLSAIDTDDDADENSLHAGPPAPADSTSTSAVRDSDPGRVKGSSSRGAAGLAKKDRVVWTIELNNRFIEAYNLLGHQGATPCRILELMNDPRLTRFHIASHLQKYRTHLREMREELNPRRSKFRYNFNDPNSCSGSHNGSVVRSVAHQPPVDPAESFTKFLSEMEDEELFALAQSQNQRIPSLSPASSRLSLGQDDISSSDLDLARILDSHEFNNIFSMLHNCVSRDTFSNSYVGLKISNEGELLLWDNAAAGQAAGQFLNLEPINLSSTDVTGSPREFSPSGVSCIGIDSPESCLYVGEVLDHLDSNIQ</sequence>
<keyword evidence="2" id="KW-0805">Transcription regulation</keyword>
<dbReference type="GO" id="GO:0003700">
    <property type="term" value="F:DNA-binding transcription factor activity"/>
    <property type="evidence" value="ECO:0007669"/>
    <property type="project" value="InterPro"/>
</dbReference>
<reference evidence="6" key="1">
    <citation type="submission" date="2021-01" db="UniProtKB">
        <authorList>
            <consortium name="EnsemblPlants"/>
        </authorList>
    </citation>
    <scope>IDENTIFICATION</scope>
</reference>
<dbReference type="EnsemblPlants" id="Kaladp0022s0036.1.v1.1">
    <property type="protein sequence ID" value="Kaladp0022s0036.1.v1.1"/>
    <property type="gene ID" value="Kaladp0022s0036.v1.1"/>
</dbReference>
<proteinExistence type="predicted"/>
<dbReference type="GO" id="GO:0003677">
    <property type="term" value="F:DNA binding"/>
    <property type="evidence" value="ECO:0007669"/>
    <property type="project" value="InterPro"/>
</dbReference>
<dbReference type="SUPFAM" id="SSF46689">
    <property type="entry name" value="Homeodomain-like"/>
    <property type="match status" value="1"/>
</dbReference>
<feature type="region of interest" description="Disordered" evidence="5">
    <location>
        <begin position="1"/>
        <end position="53"/>
    </location>
</feature>
<accession>A0A7N0T4M8</accession>